<dbReference type="RefSeq" id="WP_371755705.1">
    <property type="nucleotide sequence ID" value="NZ_JAYJLD010000040.1"/>
</dbReference>
<gene>
    <name evidence="17" type="ORF">VF724_18235</name>
</gene>
<dbReference type="PROSITE" id="PS50109">
    <property type="entry name" value="HIS_KIN"/>
    <property type="match status" value="1"/>
</dbReference>
<evidence type="ECO:0000256" key="14">
    <source>
        <dbReference type="SAM" id="Phobius"/>
    </source>
</evidence>
<keyword evidence="13 14" id="KW-0472">Membrane</keyword>
<dbReference type="InterPro" id="IPR050640">
    <property type="entry name" value="Bact_2-comp_sensor_kinase"/>
</dbReference>
<evidence type="ECO:0000256" key="4">
    <source>
        <dbReference type="ARBA" id="ARBA00022475"/>
    </source>
</evidence>
<dbReference type="PANTHER" id="PTHR34220:SF11">
    <property type="entry name" value="SENSOR PROTEIN KINASE HPTS"/>
    <property type="match status" value="1"/>
</dbReference>
<protein>
    <recommendedName>
        <fullName evidence="3">histidine kinase</fullName>
        <ecNumber evidence="3">2.7.13.3</ecNumber>
    </recommendedName>
</protein>
<dbReference type="InterPro" id="IPR010559">
    <property type="entry name" value="Sig_transdc_His_kin_internal"/>
</dbReference>
<dbReference type="Gene3D" id="3.30.450.20">
    <property type="entry name" value="PAS domain"/>
    <property type="match status" value="1"/>
</dbReference>
<keyword evidence="18" id="KW-1185">Reference proteome</keyword>
<dbReference type="InterPro" id="IPR003594">
    <property type="entry name" value="HATPase_dom"/>
</dbReference>
<dbReference type="Gene3D" id="3.30.565.10">
    <property type="entry name" value="Histidine kinase-like ATPase, C-terminal domain"/>
    <property type="match status" value="1"/>
</dbReference>
<feature type="domain" description="HAMP" evidence="16">
    <location>
        <begin position="324"/>
        <end position="376"/>
    </location>
</feature>
<sequence>MIFKMLKRLRFRNYRLSSKLIVTYIILTVIPMSLMGYISYWQYTKSIQEQLGEYMPRFLEQAGANIEKQMNEIVNLPELLYNSNDIIAILRRDHYQNQSDLLKDQFVVNSYMASTYLNGSNPNVLGVFLISKNRFFHSTRLNFSGFGLDTLPVPSGNDLDWQGKTKIILPNEVHLKFDGNVPYIMIMKQIQDFDNRKNMGTMFIAVRLKFIDEILRNFEKEDKAALWIMNKTGKILYHTDNNKIGSIDQEINQYPILNGSFRSNATDESRLVSVKEFSQYQWVLVHSIPLKYLTERTDLVRNITILMFLIFITITSIISIFFALKVTRPIKKLSGLMKYVEMGNFQVDLKIRSRDEVGMLARSFNSMVATTRELIEKNYYIEIKQKEAELYALQSQINPHFMYNTLETIGMAVEEGETGLVVEMVTLLGRMLRFSLSNKSKLVTIDEEVQHVRDYLTIQKIRFEDRVNFMIDPKIDIHLLYTPKFILQPIVENAIKHGLELRKGVHIQISINQEFGAGSGKQEIVFRIRDDGPGIPADKLAELNDLMRSEAFVAGDSGLGLRNVHARIALMFGADFGVQLDSLYGKGTEVIIRIPVYGGEQL</sequence>
<dbReference type="InterPro" id="IPR003660">
    <property type="entry name" value="HAMP_dom"/>
</dbReference>
<evidence type="ECO:0000256" key="7">
    <source>
        <dbReference type="ARBA" id="ARBA00022692"/>
    </source>
</evidence>
<keyword evidence="12" id="KW-0902">Two-component regulatory system</keyword>
<keyword evidence="9 17" id="KW-0418">Kinase</keyword>
<dbReference type="InterPro" id="IPR036890">
    <property type="entry name" value="HATPase_C_sf"/>
</dbReference>
<dbReference type="Pfam" id="PF02518">
    <property type="entry name" value="HATPase_c"/>
    <property type="match status" value="1"/>
</dbReference>
<evidence type="ECO:0000256" key="12">
    <source>
        <dbReference type="ARBA" id="ARBA00023012"/>
    </source>
</evidence>
<dbReference type="CDD" id="cd06225">
    <property type="entry name" value="HAMP"/>
    <property type="match status" value="1"/>
</dbReference>
<dbReference type="PROSITE" id="PS50885">
    <property type="entry name" value="HAMP"/>
    <property type="match status" value="1"/>
</dbReference>
<comment type="subcellular location">
    <subcellularLocation>
        <location evidence="2">Cell membrane</location>
        <topology evidence="2">Multi-pass membrane protein</topology>
    </subcellularLocation>
</comment>
<evidence type="ECO:0000259" key="16">
    <source>
        <dbReference type="PROSITE" id="PS50885"/>
    </source>
</evidence>
<proteinExistence type="predicted"/>
<evidence type="ECO:0000256" key="5">
    <source>
        <dbReference type="ARBA" id="ARBA00022553"/>
    </source>
</evidence>
<keyword evidence="10" id="KW-0067">ATP-binding</keyword>
<feature type="transmembrane region" description="Helical" evidence="14">
    <location>
        <begin position="21"/>
        <end position="41"/>
    </location>
</feature>
<reference evidence="17" key="1">
    <citation type="submission" date="2023-12" db="EMBL/GenBank/DDBJ databases">
        <title>Fervidustalea candida gen. nov., sp. nov., a novel member of the family Paenibacillaceae isolated from a geothermal area.</title>
        <authorList>
            <person name="Li W.-J."/>
            <person name="Jiao J.-Y."/>
            <person name="Chen Y."/>
        </authorList>
    </citation>
    <scope>NUCLEOTIDE SEQUENCE</scope>
    <source>
        <strain evidence="17">SYSU GA230002</strain>
    </source>
</reference>
<dbReference type="GO" id="GO:0004673">
    <property type="term" value="F:protein histidine kinase activity"/>
    <property type="evidence" value="ECO:0007669"/>
    <property type="project" value="UniProtKB-EC"/>
</dbReference>
<keyword evidence="4" id="KW-1003">Cell membrane</keyword>
<keyword evidence="6 17" id="KW-0808">Transferase</keyword>
<evidence type="ECO:0000256" key="3">
    <source>
        <dbReference type="ARBA" id="ARBA00012438"/>
    </source>
</evidence>
<dbReference type="SMART" id="SM00387">
    <property type="entry name" value="HATPase_c"/>
    <property type="match status" value="1"/>
</dbReference>
<evidence type="ECO:0000259" key="15">
    <source>
        <dbReference type="PROSITE" id="PS50109"/>
    </source>
</evidence>
<dbReference type="EC" id="2.7.13.3" evidence="3"/>
<dbReference type="Gene3D" id="1.10.8.500">
    <property type="entry name" value="HAMP domain in histidine kinase"/>
    <property type="match status" value="1"/>
</dbReference>
<keyword evidence="8" id="KW-0547">Nucleotide-binding</keyword>
<evidence type="ECO:0000313" key="18">
    <source>
        <dbReference type="Proteomes" id="UP001310386"/>
    </source>
</evidence>
<name>A0ABU5ZN04_9BACL</name>
<dbReference type="Pfam" id="PF00672">
    <property type="entry name" value="HAMP"/>
    <property type="match status" value="1"/>
</dbReference>
<accession>A0ABU5ZN04</accession>
<organism evidence="17 18">
    <name type="scientific">Ferviditalea candida</name>
    <dbReference type="NCBI Taxonomy" id="3108399"/>
    <lineage>
        <taxon>Bacteria</taxon>
        <taxon>Bacillati</taxon>
        <taxon>Bacillota</taxon>
        <taxon>Bacilli</taxon>
        <taxon>Bacillales</taxon>
        <taxon>Paenibacillaceae</taxon>
        <taxon>Ferviditalea</taxon>
    </lineage>
</organism>
<dbReference type="InterPro" id="IPR033479">
    <property type="entry name" value="dCache_1"/>
</dbReference>
<dbReference type="Pfam" id="PF06580">
    <property type="entry name" value="His_kinase"/>
    <property type="match status" value="1"/>
</dbReference>
<dbReference type="CDD" id="cd18774">
    <property type="entry name" value="PDC2_HK_sensor"/>
    <property type="match status" value="1"/>
</dbReference>
<evidence type="ECO:0000256" key="2">
    <source>
        <dbReference type="ARBA" id="ARBA00004651"/>
    </source>
</evidence>
<comment type="catalytic activity">
    <reaction evidence="1">
        <text>ATP + protein L-histidine = ADP + protein N-phospho-L-histidine.</text>
        <dbReference type="EC" id="2.7.13.3"/>
    </reaction>
</comment>
<keyword evidence="11 14" id="KW-1133">Transmembrane helix</keyword>
<dbReference type="EMBL" id="JAYJLD010000040">
    <property type="protein sequence ID" value="MEB3103578.1"/>
    <property type="molecule type" value="Genomic_DNA"/>
</dbReference>
<evidence type="ECO:0000256" key="9">
    <source>
        <dbReference type="ARBA" id="ARBA00022777"/>
    </source>
</evidence>
<evidence type="ECO:0000256" key="1">
    <source>
        <dbReference type="ARBA" id="ARBA00000085"/>
    </source>
</evidence>
<evidence type="ECO:0000313" key="17">
    <source>
        <dbReference type="EMBL" id="MEB3103578.1"/>
    </source>
</evidence>
<dbReference type="PRINTS" id="PR00344">
    <property type="entry name" value="BCTRLSENSOR"/>
</dbReference>
<evidence type="ECO:0000256" key="11">
    <source>
        <dbReference type="ARBA" id="ARBA00022989"/>
    </source>
</evidence>
<feature type="domain" description="Histidine kinase" evidence="15">
    <location>
        <begin position="486"/>
        <end position="598"/>
    </location>
</feature>
<dbReference type="Pfam" id="PF02743">
    <property type="entry name" value="dCache_1"/>
    <property type="match status" value="1"/>
</dbReference>
<evidence type="ECO:0000256" key="10">
    <source>
        <dbReference type="ARBA" id="ARBA00022840"/>
    </source>
</evidence>
<keyword evidence="5" id="KW-0597">Phosphoprotein</keyword>
<dbReference type="SUPFAM" id="SSF158472">
    <property type="entry name" value="HAMP domain-like"/>
    <property type="match status" value="1"/>
</dbReference>
<keyword evidence="7 14" id="KW-0812">Transmembrane</keyword>
<dbReference type="InterPro" id="IPR004358">
    <property type="entry name" value="Sig_transdc_His_kin-like_C"/>
</dbReference>
<comment type="caution">
    <text evidence="17">The sequence shown here is derived from an EMBL/GenBank/DDBJ whole genome shotgun (WGS) entry which is preliminary data.</text>
</comment>
<evidence type="ECO:0000256" key="13">
    <source>
        <dbReference type="ARBA" id="ARBA00023136"/>
    </source>
</evidence>
<dbReference type="PANTHER" id="PTHR34220">
    <property type="entry name" value="SENSOR HISTIDINE KINASE YPDA"/>
    <property type="match status" value="1"/>
</dbReference>
<dbReference type="Proteomes" id="UP001310386">
    <property type="component" value="Unassembled WGS sequence"/>
</dbReference>
<feature type="transmembrane region" description="Helical" evidence="14">
    <location>
        <begin position="303"/>
        <end position="324"/>
    </location>
</feature>
<dbReference type="SMART" id="SM00304">
    <property type="entry name" value="HAMP"/>
    <property type="match status" value="1"/>
</dbReference>
<dbReference type="InterPro" id="IPR005467">
    <property type="entry name" value="His_kinase_dom"/>
</dbReference>
<evidence type="ECO:0000256" key="6">
    <source>
        <dbReference type="ARBA" id="ARBA00022679"/>
    </source>
</evidence>
<dbReference type="SUPFAM" id="SSF55874">
    <property type="entry name" value="ATPase domain of HSP90 chaperone/DNA topoisomerase II/histidine kinase"/>
    <property type="match status" value="1"/>
</dbReference>
<evidence type="ECO:0000256" key="8">
    <source>
        <dbReference type="ARBA" id="ARBA00022741"/>
    </source>
</evidence>